<evidence type="ECO:0000256" key="2">
    <source>
        <dbReference type="ARBA" id="ARBA00022748"/>
    </source>
</evidence>
<evidence type="ECO:0000256" key="4">
    <source>
        <dbReference type="ARBA" id="ARBA00023157"/>
    </source>
</evidence>
<reference evidence="9 10" key="1">
    <citation type="journal article" date="2018" name="Biodegradation">
        <title>1,4-Dioxane degradation characteristics of Rhodococcus aetherivorans JCM 14343.</title>
        <authorList>
            <person name="Inoue D."/>
            <person name="Tsunoda T."/>
            <person name="Yamamoto N."/>
            <person name="Ike M."/>
            <person name="Sei K."/>
        </authorList>
    </citation>
    <scope>NUCLEOTIDE SEQUENCE [LARGE SCALE GENOMIC DNA]</scope>
    <source>
        <strain evidence="9 10">JCM 14343</strain>
    </source>
</reference>
<dbReference type="EMBL" id="BLAH01000032">
    <property type="protein sequence ID" value="GES35924.1"/>
    <property type="molecule type" value="Genomic_DNA"/>
</dbReference>
<feature type="domain" description="Thioredoxin" evidence="8">
    <location>
        <begin position="124"/>
        <end position="269"/>
    </location>
</feature>
<keyword evidence="7" id="KW-1133">Transmembrane helix</keyword>
<dbReference type="CDD" id="cd02966">
    <property type="entry name" value="TlpA_like_family"/>
    <property type="match status" value="1"/>
</dbReference>
<sequence length="271" mass="29009">MTGRRRRDHDAPRAADTTAQCPLGIDRRTGPSVRTGQHTESAAGLVCAATSADRPADALRGGRVRVRPPVQRAPRRRSWQVLVLALVAVLGVGACGTGTDAVAQGGTFDFVAPGGQTDIFYDPPAERGQLGALAGPDLMTDGATVDLADYAGQVVVLNLWGQWCAPCRSEADDLERAYEATRALGVQFLGINVRDPQRDKAQDFVIDNNVSYPSIYDPPMRTLTALGGAFPTSVIPSTLVLDRRHRVAAVFLRALLTEDLQPVVERVAAEQ</sequence>
<protein>
    <submittedName>
        <fullName evidence="9">Thiol:disulfide oxidoreductase</fullName>
    </submittedName>
</protein>
<keyword evidence="2" id="KW-0201">Cytochrome c-type biogenesis</keyword>
<dbReference type="PROSITE" id="PS51352">
    <property type="entry name" value="THIOREDOXIN_2"/>
    <property type="match status" value="1"/>
</dbReference>
<keyword evidence="7" id="KW-0472">Membrane</keyword>
<dbReference type="Pfam" id="PF00578">
    <property type="entry name" value="AhpC-TSA"/>
    <property type="match status" value="1"/>
</dbReference>
<dbReference type="InterPro" id="IPR017937">
    <property type="entry name" value="Thioredoxin_CS"/>
</dbReference>
<keyword evidence="10" id="KW-1185">Reference proteome</keyword>
<keyword evidence="3" id="KW-0735">Signal-anchor</keyword>
<feature type="region of interest" description="Disordered" evidence="6">
    <location>
        <begin position="1"/>
        <end position="36"/>
    </location>
</feature>
<keyword evidence="5" id="KW-0676">Redox-active center</keyword>
<name>A0ABQ0YHG9_9NOCA</name>
<comment type="subcellular location">
    <subcellularLocation>
        <location evidence="1">Cell envelope</location>
    </subcellularLocation>
</comment>
<dbReference type="PROSITE" id="PS00194">
    <property type="entry name" value="THIOREDOXIN_1"/>
    <property type="match status" value="1"/>
</dbReference>
<dbReference type="InterPro" id="IPR013766">
    <property type="entry name" value="Thioredoxin_domain"/>
</dbReference>
<gene>
    <name evidence="9" type="ORF">RAJCM14343_1173</name>
</gene>
<feature type="transmembrane region" description="Helical" evidence="7">
    <location>
        <begin position="81"/>
        <end position="99"/>
    </location>
</feature>
<dbReference type="Proteomes" id="UP000325466">
    <property type="component" value="Unassembled WGS sequence"/>
</dbReference>
<comment type="caution">
    <text evidence="9">The sequence shown here is derived from an EMBL/GenBank/DDBJ whole genome shotgun (WGS) entry which is preliminary data.</text>
</comment>
<dbReference type="InterPro" id="IPR050553">
    <property type="entry name" value="Thioredoxin_ResA/DsbE_sf"/>
</dbReference>
<dbReference type="PANTHER" id="PTHR42852">
    <property type="entry name" value="THIOL:DISULFIDE INTERCHANGE PROTEIN DSBE"/>
    <property type="match status" value="1"/>
</dbReference>
<evidence type="ECO:0000259" key="8">
    <source>
        <dbReference type="PROSITE" id="PS51352"/>
    </source>
</evidence>
<accession>A0ABQ0YHG9</accession>
<keyword evidence="4" id="KW-1015">Disulfide bond</keyword>
<evidence type="ECO:0000256" key="3">
    <source>
        <dbReference type="ARBA" id="ARBA00022968"/>
    </source>
</evidence>
<keyword evidence="7" id="KW-0812">Transmembrane</keyword>
<evidence type="ECO:0000256" key="1">
    <source>
        <dbReference type="ARBA" id="ARBA00004196"/>
    </source>
</evidence>
<evidence type="ECO:0000313" key="10">
    <source>
        <dbReference type="Proteomes" id="UP000325466"/>
    </source>
</evidence>
<dbReference type="InterPro" id="IPR036249">
    <property type="entry name" value="Thioredoxin-like_sf"/>
</dbReference>
<evidence type="ECO:0000256" key="5">
    <source>
        <dbReference type="ARBA" id="ARBA00023284"/>
    </source>
</evidence>
<dbReference type="Gene3D" id="3.40.30.10">
    <property type="entry name" value="Glutaredoxin"/>
    <property type="match status" value="1"/>
</dbReference>
<dbReference type="SUPFAM" id="SSF52833">
    <property type="entry name" value="Thioredoxin-like"/>
    <property type="match status" value="1"/>
</dbReference>
<evidence type="ECO:0000313" key="9">
    <source>
        <dbReference type="EMBL" id="GES35924.1"/>
    </source>
</evidence>
<dbReference type="PANTHER" id="PTHR42852:SF6">
    <property type="entry name" value="THIOL:DISULFIDE INTERCHANGE PROTEIN DSBE"/>
    <property type="match status" value="1"/>
</dbReference>
<dbReference type="InterPro" id="IPR000866">
    <property type="entry name" value="AhpC/TSA"/>
</dbReference>
<proteinExistence type="predicted"/>
<evidence type="ECO:0000256" key="7">
    <source>
        <dbReference type="SAM" id="Phobius"/>
    </source>
</evidence>
<organism evidence="9 10">
    <name type="scientific">Rhodococcus aetherivorans</name>
    <dbReference type="NCBI Taxonomy" id="191292"/>
    <lineage>
        <taxon>Bacteria</taxon>
        <taxon>Bacillati</taxon>
        <taxon>Actinomycetota</taxon>
        <taxon>Actinomycetes</taxon>
        <taxon>Mycobacteriales</taxon>
        <taxon>Nocardiaceae</taxon>
        <taxon>Rhodococcus</taxon>
    </lineage>
</organism>
<evidence type="ECO:0000256" key="6">
    <source>
        <dbReference type="SAM" id="MobiDB-lite"/>
    </source>
</evidence>